<dbReference type="SUPFAM" id="SSF56059">
    <property type="entry name" value="Glutathione synthetase ATP-binding domain-like"/>
    <property type="match status" value="1"/>
</dbReference>
<dbReference type="GO" id="GO:0005524">
    <property type="term" value="F:ATP binding"/>
    <property type="evidence" value="ECO:0007669"/>
    <property type="project" value="UniProtKB-UniRule"/>
</dbReference>
<dbReference type="GO" id="GO:0005737">
    <property type="term" value="C:cytoplasm"/>
    <property type="evidence" value="ECO:0007669"/>
    <property type="project" value="TreeGrafter"/>
</dbReference>
<feature type="domain" description="ATP-grasp" evidence="2">
    <location>
        <begin position="91"/>
        <end position="345"/>
    </location>
</feature>
<sequence>MDDQTDSPDDFHAICLRATAHAHGWATRYVQGVYSRFQPYPSRWLRVEIGGRSYLFASGMLLIEGADPWRGLGLHINEGATLLTRDKQRAKEFLEAQGFGTPAGRVFRRTDLSAALDAFPSFATPVCVKPNQGAKGELVFPGIGDRVRYERAIRRVAARHQKILVEESVSGQLIRFFYVRPKVVAIKLSRPASIVGDGSAGIARLIDAKNELRRRRAVPGHSDIQVDDDLRDFLAMTGRSLDDVPAPSERVFLRGTSNGATGADSIDCRSDLHPSYSDVIAAACNAVPGLNLTAADVMIRDPSLPAQRGNYWILELNRNPGITPYHFPWRGEAQDVAGAILNFLEQGAATASAPPATSCEE</sequence>
<keyword evidence="4" id="KW-1185">Reference proteome</keyword>
<dbReference type="InterPro" id="IPR013815">
    <property type="entry name" value="ATP_grasp_subdomain_1"/>
</dbReference>
<dbReference type="GO" id="GO:0018169">
    <property type="term" value="F:ribosomal S6-glutamic acid ligase activity"/>
    <property type="evidence" value="ECO:0007669"/>
    <property type="project" value="TreeGrafter"/>
</dbReference>
<evidence type="ECO:0000313" key="3">
    <source>
        <dbReference type="EMBL" id="ALG73737.1"/>
    </source>
</evidence>
<evidence type="ECO:0000313" key="4">
    <source>
        <dbReference type="Proteomes" id="UP000069935"/>
    </source>
</evidence>
<name>A0AAC8W2A1_9PROT</name>
<dbReference type="RefSeq" id="WP_045584416.1">
    <property type="nucleotide sequence ID" value="NZ_CP012403.1"/>
</dbReference>
<proteinExistence type="predicted"/>
<dbReference type="Gene3D" id="3.30.470.20">
    <property type="entry name" value="ATP-grasp fold, B domain"/>
    <property type="match status" value="2"/>
</dbReference>
<evidence type="ECO:0000256" key="1">
    <source>
        <dbReference type="PROSITE-ProRule" id="PRU00409"/>
    </source>
</evidence>
<dbReference type="Proteomes" id="UP000069935">
    <property type="component" value="Chromosome 3"/>
</dbReference>
<dbReference type="GO" id="GO:0046872">
    <property type="term" value="F:metal ion binding"/>
    <property type="evidence" value="ECO:0007669"/>
    <property type="project" value="InterPro"/>
</dbReference>
<dbReference type="AlphaFoldDB" id="A0AAC8W2A1"/>
<keyword evidence="1" id="KW-0067">ATP-binding</keyword>
<dbReference type="Gene3D" id="3.30.1490.20">
    <property type="entry name" value="ATP-grasp fold, A domain"/>
    <property type="match status" value="1"/>
</dbReference>
<dbReference type="PANTHER" id="PTHR21621:SF0">
    <property type="entry name" value="BETA-CITRYLGLUTAMATE SYNTHASE B-RELATED"/>
    <property type="match status" value="1"/>
</dbReference>
<evidence type="ECO:0000259" key="2">
    <source>
        <dbReference type="PROSITE" id="PS50975"/>
    </source>
</evidence>
<accession>A0AAC8W2A1</accession>
<reference evidence="4" key="1">
    <citation type="submission" date="2015-12" db="EMBL/GenBank/DDBJ databases">
        <title>Complete Genome Sequence of Azospirillum thiophilum BV-S.</title>
        <authorList>
            <person name="Fomenkov A."/>
            <person name="Vincze T."/>
            <person name="Grabovich M."/>
            <person name="Dubinina G."/>
            <person name="Orlova M."/>
            <person name="Belousova E."/>
            <person name="Roberts R.J."/>
        </authorList>
    </citation>
    <scope>NUCLEOTIDE SEQUENCE [LARGE SCALE GENOMIC DNA]</scope>
    <source>
        <strain evidence="4">BV-S</strain>
    </source>
</reference>
<dbReference type="KEGG" id="ati:AL072_22605"/>
<dbReference type="InterPro" id="IPR011761">
    <property type="entry name" value="ATP-grasp"/>
</dbReference>
<reference evidence="3 4" key="2">
    <citation type="journal article" date="2016" name="Genome Announc.">
        <title>Complete Genome Sequence of a Strain of Azospirillum thiophilum Isolated from a Sulfide Spring.</title>
        <authorList>
            <person name="Fomenkov A."/>
            <person name="Vincze T."/>
            <person name="Grabovich M."/>
            <person name="Anton B.P."/>
            <person name="Dubinina G."/>
            <person name="Orlova M."/>
            <person name="Belousova E."/>
            <person name="Roberts R.J."/>
        </authorList>
    </citation>
    <scope>NUCLEOTIDE SEQUENCE [LARGE SCALE GENOMIC DNA]</scope>
    <source>
        <strain evidence="3 4">BV-S</strain>
    </source>
</reference>
<dbReference type="EMBL" id="CP012403">
    <property type="protein sequence ID" value="ALG73737.1"/>
    <property type="molecule type" value="Genomic_DNA"/>
</dbReference>
<gene>
    <name evidence="3" type="ORF">AL072_22605</name>
</gene>
<dbReference type="PROSITE" id="PS50975">
    <property type="entry name" value="ATP_GRASP"/>
    <property type="match status" value="1"/>
</dbReference>
<dbReference type="PANTHER" id="PTHR21621">
    <property type="entry name" value="RIBOSOMAL PROTEIN S6 MODIFICATION PROTEIN"/>
    <property type="match status" value="1"/>
</dbReference>
<keyword evidence="1" id="KW-0547">Nucleotide-binding</keyword>
<dbReference type="GO" id="GO:0009432">
    <property type="term" value="P:SOS response"/>
    <property type="evidence" value="ECO:0007669"/>
    <property type="project" value="TreeGrafter"/>
</dbReference>
<protein>
    <recommendedName>
        <fullName evidence="2">ATP-grasp domain-containing protein</fullName>
    </recommendedName>
</protein>
<organism evidence="3 4">
    <name type="scientific">Azospirillum thiophilum</name>
    <dbReference type="NCBI Taxonomy" id="528244"/>
    <lineage>
        <taxon>Bacteria</taxon>
        <taxon>Pseudomonadati</taxon>
        <taxon>Pseudomonadota</taxon>
        <taxon>Alphaproteobacteria</taxon>
        <taxon>Rhodospirillales</taxon>
        <taxon>Azospirillaceae</taxon>
        <taxon>Azospirillum</taxon>
    </lineage>
</organism>